<organism evidence="1 2">
    <name type="scientific">Glaciimonas immobilis</name>
    <dbReference type="NCBI Taxonomy" id="728004"/>
    <lineage>
        <taxon>Bacteria</taxon>
        <taxon>Pseudomonadati</taxon>
        <taxon>Pseudomonadota</taxon>
        <taxon>Betaproteobacteria</taxon>
        <taxon>Burkholderiales</taxon>
        <taxon>Oxalobacteraceae</taxon>
        <taxon>Glaciimonas</taxon>
    </lineage>
</organism>
<keyword evidence="2" id="KW-1185">Reference proteome</keyword>
<evidence type="ECO:0000313" key="1">
    <source>
        <dbReference type="EMBL" id="MBB5200777.1"/>
    </source>
</evidence>
<sequence>MYTETLWHSDDRRSLFITRRYPELIREDSDQFDSYAKAIAAVTFGVHIPYSSEYSYRRYESPRYKETRAWVFECEPNSGTGPAESD</sequence>
<gene>
    <name evidence="1" type="ORF">HNR39_002619</name>
</gene>
<accession>A0A840RQS4</accession>
<proteinExistence type="predicted"/>
<reference evidence="1 2" key="1">
    <citation type="submission" date="2020-08" db="EMBL/GenBank/DDBJ databases">
        <title>Genomic Encyclopedia of Type Strains, Phase IV (KMG-IV): sequencing the most valuable type-strain genomes for metagenomic binning, comparative biology and taxonomic classification.</title>
        <authorList>
            <person name="Goeker M."/>
        </authorList>
    </citation>
    <scope>NUCLEOTIDE SEQUENCE [LARGE SCALE GENOMIC DNA]</scope>
    <source>
        <strain evidence="1 2">DSM 23240</strain>
    </source>
</reference>
<comment type="caution">
    <text evidence="1">The sequence shown here is derived from an EMBL/GenBank/DDBJ whole genome shotgun (WGS) entry which is preliminary data.</text>
</comment>
<protein>
    <submittedName>
        <fullName evidence="1">Uncharacterized protein</fullName>
    </submittedName>
</protein>
<dbReference type="AlphaFoldDB" id="A0A840RQS4"/>
<dbReference type="Proteomes" id="UP000571084">
    <property type="component" value="Unassembled WGS sequence"/>
</dbReference>
<evidence type="ECO:0000313" key="2">
    <source>
        <dbReference type="Proteomes" id="UP000571084"/>
    </source>
</evidence>
<dbReference type="EMBL" id="JACHHQ010000005">
    <property type="protein sequence ID" value="MBB5200777.1"/>
    <property type="molecule type" value="Genomic_DNA"/>
</dbReference>
<dbReference type="RefSeq" id="WP_168055766.1">
    <property type="nucleotide sequence ID" value="NZ_JAAOZT010000007.1"/>
</dbReference>
<name>A0A840RQS4_9BURK</name>